<evidence type="ECO:0000313" key="4">
    <source>
        <dbReference type="Proteomes" id="UP000295182"/>
    </source>
</evidence>
<proteinExistence type="predicted"/>
<keyword evidence="4" id="KW-1185">Reference proteome</keyword>
<organism evidence="3 4">
    <name type="scientific">Simplicispira metamorpha</name>
    <dbReference type="NCBI Taxonomy" id="80881"/>
    <lineage>
        <taxon>Bacteria</taxon>
        <taxon>Pseudomonadati</taxon>
        <taxon>Pseudomonadota</taxon>
        <taxon>Betaproteobacteria</taxon>
        <taxon>Burkholderiales</taxon>
        <taxon>Comamonadaceae</taxon>
        <taxon>Simplicispira</taxon>
    </lineage>
</organism>
<evidence type="ECO:0000313" key="3">
    <source>
        <dbReference type="EMBL" id="TCP16289.1"/>
    </source>
</evidence>
<reference evidence="3 4" key="1">
    <citation type="submission" date="2019-03" db="EMBL/GenBank/DDBJ databases">
        <title>Genomic Encyclopedia of Type Strains, Phase IV (KMG-IV): sequencing the most valuable type-strain genomes for metagenomic binning, comparative biology and taxonomic classification.</title>
        <authorList>
            <person name="Goeker M."/>
        </authorList>
    </citation>
    <scope>NUCLEOTIDE SEQUENCE [LARGE SCALE GENOMIC DNA]</scope>
    <source>
        <strain evidence="3 4">DSM 1837</strain>
    </source>
</reference>
<sequence>MPESGAQQPGMGAEPSMPPSQCQTGHPVDGPIVHWHPHAPPKPPEGAPCNGCGLCCLDAPCPLGMLVSRRRTGPCVALRWSDAQQRYLCAMVADPGGATGITRPWAVGALAWLARRWIAAGAGCDASVQAHPVEQPPAPHADSLRKE</sequence>
<accession>A0A4R2N5W5</accession>
<name>A0A4R2N5W5_9BURK</name>
<dbReference type="InterPro" id="IPR017896">
    <property type="entry name" value="4Fe4S_Fe-S-bd"/>
</dbReference>
<protein>
    <recommendedName>
        <fullName evidence="2">4Fe-4S ferredoxin-type domain-containing protein</fullName>
    </recommendedName>
</protein>
<feature type="domain" description="4Fe-4S ferredoxin-type" evidence="2">
    <location>
        <begin position="39"/>
        <end position="71"/>
    </location>
</feature>
<evidence type="ECO:0000256" key="1">
    <source>
        <dbReference type="SAM" id="MobiDB-lite"/>
    </source>
</evidence>
<dbReference type="Proteomes" id="UP000295182">
    <property type="component" value="Unassembled WGS sequence"/>
</dbReference>
<dbReference type="PROSITE" id="PS51379">
    <property type="entry name" value="4FE4S_FER_2"/>
    <property type="match status" value="1"/>
</dbReference>
<dbReference type="RefSeq" id="WP_374761670.1">
    <property type="nucleotide sequence ID" value="NZ_QXNC01000008.1"/>
</dbReference>
<gene>
    <name evidence="3" type="ORF">EV674_11936</name>
</gene>
<feature type="region of interest" description="Disordered" evidence="1">
    <location>
        <begin position="1"/>
        <end position="39"/>
    </location>
</feature>
<comment type="caution">
    <text evidence="3">The sequence shown here is derived from an EMBL/GenBank/DDBJ whole genome shotgun (WGS) entry which is preliminary data.</text>
</comment>
<dbReference type="EMBL" id="SLXH01000019">
    <property type="protein sequence ID" value="TCP16289.1"/>
    <property type="molecule type" value="Genomic_DNA"/>
</dbReference>
<evidence type="ECO:0000259" key="2">
    <source>
        <dbReference type="PROSITE" id="PS51379"/>
    </source>
</evidence>
<dbReference type="AlphaFoldDB" id="A0A4R2N5W5"/>